<evidence type="ECO:0000313" key="2">
    <source>
        <dbReference type="EMBL" id="KAG7469491.1"/>
    </source>
</evidence>
<name>A0A9D3T4K2_MEGAT</name>
<evidence type="ECO:0000313" key="3">
    <source>
        <dbReference type="Proteomes" id="UP001046870"/>
    </source>
</evidence>
<evidence type="ECO:0000256" key="1">
    <source>
        <dbReference type="SAM" id="MobiDB-lite"/>
    </source>
</evidence>
<feature type="region of interest" description="Disordered" evidence="1">
    <location>
        <begin position="72"/>
        <end position="96"/>
    </location>
</feature>
<sequence>MRAATALAVVCLGIMGVLMYQTFQQEMAMRDIKARMQTASNQRKDDLTKKKQEMNAANGKVQKTVEECNAEKTEAEKKRTAVSESLKKLKDEQEAEKKKAEEEIKGLKQQILDRDKKLCEFVDMNMEDGRKLCGVSEAPK</sequence>
<accession>A0A9D3T4K2</accession>
<feature type="compositionally biased region" description="Basic and acidic residues" evidence="1">
    <location>
        <begin position="42"/>
        <end position="53"/>
    </location>
</feature>
<proteinExistence type="predicted"/>
<dbReference type="EMBL" id="JAFDVH010000010">
    <property type="protein sequence ID" value="KAG7469491.1"/>
    <property type="molecule type" value="Genomic_DNA"/>
</dbReference>
<keyword evidence="3" id="KW-1185">Reference proteome</keyword>
<reference evidence="2" key="1">
    <citation type="submission" date="2021-01" db="EMBL/GenBank/DDBJ databases">
        <authorList>
            <person name="Zahm M."/>
            <person name="Roques C."/>
            <person name="Cabau C."/>
            <person name="Klopp C."/>
            <person name="Donnadieu C."/>
            <person name="Jouanno E."/>
            <person name="Lampietro C."/>
            <person name="Louis A."/>
            <person name="Herpin A."/>
            <person name="Echchiki A."/>
            <person name="Berthelot C."/>
            <person name="Parey E."/>
            <person name="Roest-Crollius H."/>
            <person name="Braasch I."/>
            <person name="Postlethwait J."/>
            <person name="Bobe J."/>
            <person name="Montfort J."/>
            <person name="Bouchez O."/>
            <person name="Begum T."/>
            <person name="Mejri S."/>
            <person name="Adams A."/>
            <person name="Chen W.-J."/>
            <person name="Guiguen Y."/>
        </authorList>
    </citation>
    <scope>NUCLEOTIDE SEQUENCE</scope>
    <source>
        <strain evidence="2">YG-15Mar2019-1</strain>
        <tissue evidence="2">Brain</tissue>
    </source>
</reference>
<dbReference type="Proteomes" id="UP001046870">
    <property type="component" value="Chromosome 10"/>
</dbReference>
<protein>
    <submittedName>
        <fullName evidence="2">Uncharacterized protein</fullName>
    </submittedName>
</protein>
<feature type="region of interest" description="Disordered" evidence="1">
    <location>
        <begin position="36"/>
        <end position="57"/>
    </location>
</feature>
<dbReference type="AlphaFoldDB" id="A0A9D3T4K2"/>
<dbReference type="OrthoDB" id="8960309at2759"/>
<gene>
    <name evidence="2" type="ORF">MATL_G00129390</name>
</gene>
<organism evidence="2 3">
    <name type="scientific">Megalops atlanticus</name>
    <name type="common">Tarpon</name>
    <name type="synonym">Clupea gigantea</name>
    <dbReference type="NCBI Taxonomy" id="7932"/>
    <lineage>
        <taxon>Eukaryota</taxon>
        <taxon>Metazoa</taxon>
        <taxon>Chordata</taxon>
        <taxon>Craniata</taxon>
        <taxon>Vertebrata</taxon>
        <taxon>Euteleostomi</taxon>
        <taxon>Actinopterygii</taxon>
        <taxon>Neopterygii</taxon>
        <taxon>Teleostei</taxon>
        <taxon>Elopiformes</taxon>
        <taxon>Megalopidae</taxon>
        <taxon>Megalops</taxon>
    </lineage>
</organism>
<comment type="caution">
    <text evidence="2">The sequence shown here is derived from an EMBL/GenBank/DDBJ whole genome shotgun (WGS) entry which is preliminary data.</text>
</comment>